<dbReference type="CDD" id="cd02440">
    <property type="entry name" value="AdoMet_MTases"/>
    <property type="match status" value="1"/>
</dbReference>
<evidence type="ECO:0000256" key="4">
    <source>
        <dbReference type="ARBA" id="ARBA00022691"/>
    </source>
</evidence>
<keyword evidence="7" id="KW-1185">Reference proteome</keyword>
<evidence type="ECO:0000256" key="3">
    <source>
        <dbReference type="ARBA" id="ARBA00022679"/>
    </source>
</evidence>
<dbReference type="PANTHER" id="PTHR14614">
    <property type="entry name" value="HEPATOCELLULAR CARCINOMA-ASSOCIATED ANTIGEN"/>
    <property type="match status" value="1"/>
</dbReference>
<evidence type="ECO:0000256" key="2">
    <source>
        <dbReference type="ARBA" id="ARBA00022603"/>
    </source>
</evidence>
<reference evidence="6" key="1">
    <citation type="submission" date="2022-08" db="EMBL/GenBank/DDBJ databases">
        <title>A Global Phylogenomic Analysis of the Shiitake Genus Lentinula.</title>
        <authorList>
            <consortium name="DOE Joint Genome Institute"/>
            <person name="Sierra-Patev S."/>
            <person name="Min B."/>
            <person name="Naranjo-Ortiz M."/>
            <person name="Looney B."/>
            <person name="Konkel Z."/>
            <person name="Slot J.C."/>
            <person name="Sakamoto Y."/>
            <person name="Steenwyk J.L."/>
            <person name="Rokas A."/>
            <person name="Carro J."/>
            <person name="Camarero S."/>
            <person name="Ferreira P."/>
            <person name="Molpeceres G."/>
            <person name="Ruiz-Duenas F.J."/>
            <person name="Serrano A."/>
            <person name="Henrissat B."/>
            <person name="Drula E."/>
            <person name="Hughes K.W."/>
            <person name="Mata J.L."/>
            <person name="Ishikawa N.K."/>
            <person name="Vargas-Isla R."/>
            <person name="Ushijima S."/>
            <person name="Smith C.A."/>
            <person name="Ahrendt S."/>
            <person name="Andreopoulos W."/>
            <person name="He G."/>
            <person name="Labutti K."/>
            <person name="Lipzen A."/>
            <person name="Ng V."/>
            <person name="Riley R."/>
            <person name="Sandor L."/>
            <person name="Barry K."/>
            <person name="Martinez A.T."/>
            <person name="Xiao Y."/>
            <person name="Gibbons J.G."/>
            <person name="Terashima K."/>
            <person name="Grigoriev I.V."/>
            <person name="Hibbett D.S."/>
        </authorList>
    </citation>
    <scope>NUCLEOTIDE SEQUENCE</scope>
    <source>
        <strain evidence="6">RHP3577 ss4</strain>
    </source>
</reference>
<dbReference type="PANTHER" id="PTHR14614:SF10">
    <property type="entry name" value="PROTEIN N-TERMINAL AND LYSINE N-METHYLTRANSFERASE EFM7"/>
    <property type="match status" value="1"/>
</dbReference>
<comment type="subcellular location">
    <subcellularLocation>
        <location evidence="5">Cytoplasm</location>
    </subcellularLocation>
</comment>
<gene>
    <name evidence="5" type="primary">EFM7</name>
    <name evidence="6" type="ORF">C8R41DRAFT_772960</name>
</gene>
<organism evidence="6 7">
    <name type="scientific">Lentinula lateritia</name>
    <dbReference type="NCBI Taxonomy" id="40482"/>
    <lineage>
        <taxon>Eukaryota</taxon>
        <taxon>Fungi</taxon>
        <taxon>Dikarya</taxon>
        <taxon>Basidiomycota</taxon>
        <taxon>Agaricomycotina</taxon>
        <taxon>Agaricomycetes</taxon>
        <taxon>Agaricomycetidae</taxon>
        <taxon>Agaricales</taxon>
        <taxon>Marasmiineae</taxon>
        <taxon>Omphalotaceae</taxon>
        <taxon>Lentinula</taxon>
    </lineage>
</organism>
<feature type="binding site" evidence="5">
    <location>
        <position position="145"/>
    </location>
    <ligand>
        <name>S-adenosyl-L-methionine</name>
        <dbReference type="ChEBI" id="CHEBI:59789"/>
    </ligand>
</feature>
<sequence>MAGIHNEEDLSVDPDEVDLGLDSVFIEAPRPPSPEATFSIFQGSHKEFRIRLVGSHPLWGHHLWNSSLSVASYLEQHPSLFHNQNMLELGAGGALPSLVAAESGARKVVITDYPDPDLIQNIEYNVQENVGVARKGNVAVQGYIWGHSVQPLLASLQDRSNTNPHLNEDLFDLIILSDLIFNHSQHDALLKTCHLSLKPSLTTSRSSFNDEATEASSTASLLTPSVLVFYTHHRPHLAHRDMEFFEKARDQGWNCVEVVTQKFDPMFPDDPGEEEVRATVHGWLLTRSSR</sequence>
<dbReference type="Pfam" id="PF10294">
    <property type="entry name" value="Methyltransf_16"/>
    <property type="match status" value="1"/>
</dbReference>
<dbReference type="HAMAP" id="MF_03223">
    <property type="entry name" value="Methyltr_EFM7"/>
    <property type="match status" value="1"/>
</dbReference>
<dbReference type="InterPro" id="IPR029063">
    <property type="entry name" value="SAM-dependent_MTases_sf"/>
</dbReference>
<dbReference type="EMBL" id="JANVFT010000067">
    <property type="protein sequence ID" value="KAJ4477588.1"/>
    <property type="molecule type" value="Genomic_DNA"/>
</dbReference>
<dbReference type="EC" id="2.1.1.-" evidence="5"/>
<dbReference type="Proteomes" id="UP001150217">
    <property type="component" value="Unassembled WGS sequence"/>
</dbReference>
<comment type="function">
    <text evidence="5">S-adenosyl-L-methionine-dependent protein methyltransferase that trimethylates the N-terminal glycine 'Gly-2' of elongation factor 1-alpha, before also catalyzing the mono- and dimethylation of 'Lys-3'.</text>
</comment>
<feature type="binding site" evidence="5">
    <location>
        <position position="177"/>
    </location>
    <ligand>
        <name>S-adenosyl-L-methionine</name>
        <dbReference type="ChEBI" id="CHEBI:59789"/>
    </ligand>
</feature>
<comment type="caution">
    <text evidence="6">The sequence shown here is derived from an EMBL/GenBank/DDBJ whole genome shotgun (WGS) entry which is preliminary data.</text>
</comment>
<keyword evidence="2 5" id="KW-0489">Methyltransferase</keyword>
<dbReference type="InterPro" id="IPR019410">
    <property type="entry name" value="Methyltransf_16"/>
</dbReference>
<keyword evidence="1 5" id="KW-0963">Cytoplasm</keyword>
<comment type="similarity">
    <text evidence="5">Belongs to the class I-like SAM-binding methyltransferase superfamily. EFM7 family.</text>
</comment>
<dbReference type="InterPro" id="IPR025784">
    <property type="entry name" value="EFM7"/>
</dbReference>
<dbReference type="Gene3D" id="3.40.50.150">
    <property type="entry name" value="Vaccinia Virus protein VP39"/>
    <property type="match status" value="1"/>
</dbReference>
<feature type="binding site" evidence="5">
    <location>
        <position position="64"/>
    </location>
    <ligand>
        <name>S-adenosyl-L-methionine</name>
        <dbReference type="ChEBI" id="CHEBI:59789"/>
    </ligand>
</feature>
<evidence type="ECO:0000313" key="7">
    <source>
        <dbReference type="Proteomes" id="UP001150217"/>
    </source>
</evidence>
<accession>A0ABQ8V8Y9</accession>
<feature type="binding site" evidence="5">
    <location>
        <position position="112"/>
    </location>
    <ligand>
        <name>S-adenosyl-L-methionine</name>
        <dbReference type="ChEBI" id="CHEBI:59789"/>
    </ligand>
</feature>
<evidence type="ECO:0000313" key="6">
    <source>
        <dbReference type="EMBL" id="KAJ4477588.1"/>
    </source>
</evidence>
<name>A0ABQ8V8Y9_9AGAR</name>
<dbReference type="PROSITE" id="PS51560">
    <property type="entry name" value="SAM_MT_NNT1"/>
    <property type="match status" value="1"/>
</dbReference>
<proteinExistence type="inferred from homology"/>
<feature type="binding site" evidence="5">
    <location>
        <begin position="90"/>
        <end position="92"/>
    </location>
    <ligand>
        <name>S-adenosyl-L-methionine</name>
        <dbReference type="ChEBI" id="CHEBI:59789"/>
    </ligand>
</feature>
<dbReference type="SUPFAM" id="SSF53335">
    <property type="entry name" value="S-adenosyl-L-methionine-dependent methyltransferases"/>
    <property type="match status" value="1"/>
</dbReference>
<evidence type="ECO:0000256" key="1">
    <source>
        <dbReference type="ARBA" id="ARBA00022490"/>
    </source>
</evidence>
<keyword evidence="3 5" id="KW-0808">Transferase</keyword>
<evidence type="ECO:0000256" key="5">
    <source>
        <dbReference type="HAMAP-Rule" id="MF_03223"/>
    </source>
</evidence>
<protein>
    <recommendedName>
        <fullName evidence="5">Protein N-terminal and lysine N-methyltransferase EFM7</fullName>
        <ecNumber evidence="5">2.1.1.-</ecNumber>
    </recommendedName>
    <alternativeName>
        <fullName evidence="5">Elongation factor methyltransferase 7</fullName>
    </alternativeName>
</protein>
<keyword evidence="4 5" id="KW-0949">S-adenosyl-L-methionine</keyword>